<dbReference type="Gramene" id="TraesLDM2D03G01136380.1">
    <property type="protein sequence ID" value="TraesLDM2D03G01136380.1"/>
    <property type="gene ID" value="TraesLDM2D03G01136380"/>
</dbReference>
<gene>
    <name evidence="7" type="primary">LOC123048997</name>
</gene>
<evidence type="ECO:0000256" key="3">
    <source>
        <dbReference type="ARBA" id="ARBA00023295"/>
    </source>
</evidence>
<dbReference type="Gramene" id="TraesJAG2D03G01142400.1">
    <property type="protein sequence ID" value="TraesJAG2D03G01142400.1"/>
    <property type="gene ID" value="TraesJAG2D03G01142400"/>
</dbReference>
<keyword evidence="2 5" id="KW-0378">Hydrolase</keyword>
<dbReference type="Gramene" id="TraesMAC2D03G01133930.1">
    <property type="protein sequence ID" value="TraesMAC2D03G01133930.1"/>
    <property type="gene ID" value="TraesMAC2D03G01133930"/>
</dbReference>
<dbReference type="EnsemblPlants" id="TraesCS2D02G172300.1">
    <property type="protein sequence ID" value="TraesCS2D02G172300.1"/>
    <property type="gene ID" value="TraesCS2D02G172300"/>
</dbReference>
<dbReference type="Gramene" id="TraesJUL2D03G01141960.1">
    <property type="protein sequence ID" value="TraesJUL2D03G01141960.1"/>
    <property type="gene ID" value="TraesJUL2D03G01141960"/>
</dbReference>
<evidence type="ECO:0000256" key="6">
    <source>
        <dbReference type="SAM" id="SignalP"/>
    </source>
</evidence>
<evidence type="ECO:0000256" key="2">
    <source>
        <dbReference type="ARBA" id="ARBA00022801"/>
    </source>
</evidence>
<dbReference type="InterPro" id="IPR000490">
    <property type="entry name" value="Glyco_hydro_17"/>
</dbReference>
<sequence>MALQRAASVLAAALAFASILITGPVQSVGVCYGMNGDHLPSPAEVVQLYKSNGITAIRLYKPDVQTLRALNGSNIAVLIDVADETVTRLASSVPGAQLWVRFYIQHYPGISFRYISVGNELTGAATQNIVPAIKNLNAALDAAGIKGIKVSTAVRLDVLASSSPPSSGVFKDGYMNQVVALLGTTGAPLLVNVYPYFAYIGDQKDIDLNFALFQPSSTVVRDGGLSYTNIFDAMVDAVHAALRKANVQVPVVVSESGWPSAGGVGASVANAQTYNQNLINHVGKGTPYRPQPLEAYVFAMFNENLKPGAETEKHFGLFNPDKSPVYPIRF</sequence>
<dbReference type="InterPro" id="IPR017853">
    <property type="entry name" value="GH"/>
</dbReference>
<dbReference type="Gramene" id="TraesNOR2D03G01151670.1">
    <property type="protein sequence ID" value="TraesNOR2D03G01151670.1"/>
    <property type="gene ID" value="TraesNOR2D03G01151670"/>
</dbReference>
<reference evidence="7" key="1">
    <citation type="submission" date="2018-08" db="EMBL/GenBank/DDBJ databases">
        <authorList>
            <person name="Rossello M."/>
        </authorList>
    </citation>
    <scope>NUCLEOTIDE SEQUENCE [LARGE SCALE GENOMIC DNA]</scope>
    <source>
        <strain evidence="7">cv. Chinese Spring</strain>
    </source>
</reference>
<organism evidence="7">
    <name type="scientific">Triticum aestivum</name>
    <name type="common">Wheat</name>
    <dbReference type="NCBI Taxonomy" id="4565"/>
    <lineage>
        <taxon>Eukaryota</taxon>
        <taxon>Viridiplantae</taxon>
        <taxon>Streptophyta</taxon>
        <taxon>Embryophyta</taxon>
        <taxon>Tracheophyta</taxon>
        <taxon>Spermatophyta</taxon>
        <taxon>Magnoliopsida</taxon>
        <taxon>Liliopsida</taxon>
        <taxon>Poales</taxon>
        <taxon>Poaceae</taxon>
        <taxon>BOP clade</taxon>
        <taxon>Pooideae</taxon>
        <taxon>Triticodae</taxon>
        <taxon>Triticeae</taxon>
        <taxon>Triticinae</taxon>
        <taxon>Triticum</taxon>
    </lineage>
</organism>
<dbReference type="Gramene" id="TraesSYM2D03G01150180.1">
    <property type="protein sequence ID" value="TraesSYM2D03G01150180.1"/>
    <property type="gene ID" value="TraesSYM2D03G01150180"/>
</dbReference>
<dbReference type="OrthoDB" id="941679at2759"/>
<reference evidence="7" key="2">
    <citation type="submission" date="2018-10" db="UniProtKB">
        <authorList>
            <consortium name="EnsemblPlants"/>
        </authorList>
    </citation>
    <scope>IDENTIFICATION</scope>
</reference>
<evidence type="ECO:0000256" key="4">
    <source>
        <dbReference type="RuleBase" id="RU004335"/>
    </source>
</evidence>
<comment type="similarity">
    <text evidence="1 4">Belongs to the glycosyl hydrolase 17 family.</text>
</comment>
<dbReference type="Pfam" id="PF00332">
    <property type="entry name" value="Glyco_hydro_17"/>
    <property type="match status" value="1"/>
</dbReference>
<dbReference type="Gramene" id="TraesSTA2D03G01124260.1">
    <property type="protein sequence ID" value="TraesSTA2D03G01124260.1"/>
    <property type="gene ID" value="TraesSTA2D03G01124260"/>
</dbReference>
<dbReference type="SUPFAM" id="SSF51445">
    <property type="entry name" value="(Trans)glycosidases"/>
    <property type="match status" value="1"/>
</dbReference>
<dbReference type="Gramene" id="TraesLAC2D03G01087290.1">
    <property type="protein sequence ID" value="TraesLAC2D03G01087290.1"/>
    <property type="gene ID" value="TraesLAC2D03G01087290"/>
</dbReference>
<dbReference type="FunFam" id="3.20.20.80:FF:000010">
    <property type="entry name" value="glucan endo-1,3-beta-glucosidase, basic"/>
    <property type="match status" value="1"/>
</dbReference>
<evidence type="ECO:0000256" key="5">
    <source>
        <dbReference type="RuleBase" id="RU004336"/>
    </source>
</evidence>
<dbReference type="Gramene" id="TraesKAR2D01G0089800.1">
    <property type="protein sequence ID" value="cds.TraesKAR2D01G0089800.1"/>
    <property type="gene ID" value="TraesKAR2D01G0089800"/>
</dbReference>
<dbReference type="Gramene" id="TraesCS2D02G172300.1">
    <property type="protein sequence ID" value="TraesCS2D02G172300.1"/>
    <property type="gene ID" value="TraesCS2D02G172300"/>
</dbReference>
<dbReference type="Gene3D" id="3.20.20.80">
    <property type="entry name" value="Glycosidases"/>
    <property type="match status" value="1"/>
</dbReference>
<dbReference type="GeneID" id="123048997"/>
<name>A0A1D5V2H3_WHEAT</name>
<dbReference type="GO" id="GO:0005975">
    <property type="term" value="P:carbohydrate metabolic process"/>
    <property type="evidence" value="ECO:0007669"/>
    <property type="project" value="InterPro"/>
</dbReference>
<dbReference type="Gramene" id="TraesARI2D03G01151500.1">
    <property type="protein sequence ID" value="TraesARI2D03G01151500.1"/>
    <property type="gene ID" value="TraesARI2D03G01151500"/>
</dbReference>
<protein>
    <submittedName>
        <fullName evidence="7">Uncharacterized protein</fullName>
    </submittedName>
</protein>
<dbReference type="OMA" id="FTYAYNT"/>
<dbReference type="InterPro" id="IPR044965">
    <property type="entry name" value="Glyco_hydro_17_plant"/>
</dbReference>
<dbReference type="Gramene" id="TraesRN2D0100385900.1">
    <property type="protein sequence ID" value="TraesRN2D0100385900.1"/>
    <property type="gene ID" value="TraesRN2D0100385900"/>
</dbReference>
<dbReference type="Gramene" id="TraesCLE_scaffold_104401_01G000200.1">
    <property type="protein sequence ID" value="TraesCLE_scaffold_104401_01G000200.1"/>
    <property type="gene ID" value="TraesCLE_scaffold_104401_01G000200"/>
</dbReference>
<dbReference type="Gramene" id="TraesWEE_scaffold_099397_01G000200.1">
    <property type="protein sequence ID" value="TraesWEE_scaffold_099397_01G000200.1"/>
    <property type="gene ID" value="TraesWEE_scaffold_099397_01G000200"/>
</dbReference>
<evidence type="ECO:0000256" key="1">
    <source>
        <dbReference type="ARBA" id="ARBA00008773"/>
    </source>
</evidence>
<feature type="signal peptide" evidence="6">
    <location>
        <begin position="1"/>
        <end position="27"/>
    </location>
</feature>
<dbReference type="AlphaFoldDB" id="A0A1D5V2H3"/>
<evidence type="ECO:0000313" key="7">
    <source>
        <dbReference type="EnsemblPlants" id="TraesCS2D02G172300.1"/>
    </source>
</evidence>
<dbReference type="Gramene" id="TraesROB_scaffold_139886_01G000100.1">
    <property type="protein sequence ID" value="TraesROB_scaffold_139886_01G000100.1"/>
    <property type="gene ID" value="TraesROB_scaffold_139886_01G000100"/>
</dbReference>
<proteinExistence type="inferred from homology"/>
<dbReference type="STRING" id="4565.A0A1D5V2H3"/>
<keyword evidence="6" id="KW-0732">Signal</keyword>
<dbReference type="PROSITE" id="PS00587">
    <property type="entry name" value="GLYCOSYL_HYDROL_F17"/>
    <property type="match status" value="1"/>
</dbReference>
<dbReference type="Proteomes" id="UP000019116">
    <property type="component" value="Chromosome 2D"/>
</dbReference>
<evidence type="ECO:0000313" key="8">
    <source>
        <dbReference type="Proteomes" id="UP000019116"/>
    </source>
</evidence>
<keyword evidence="8" id="KW-1185">Reference proteome</keyword>
<keyword evidence="3 5" id="KW-0326">Glycosidase</keyword>
<dbReference type="GO" id="GO:0042973">
    <property type="term" value="F:glucan endo-1,3-beta-D-glucosidase activity"/>
    <property type="evidence" value="ECO:0007669"/>
    <property type="project" value="UniProtKB-ARBA"/>
</dbReference>
<dbReference type="Gramene" id="TraesCS2D03G0358900.1">
    <property type="protein sequence ID" value="TraesCS2D03G0358900.1.CDS"/>
    <property type="gene ID" value="TraesCS2D03G0358900"/>
</dbReference>
<dbReference type="SMR" id="A0A1D5V2H3"/>
<dbReference type="Gramene" id="TraesPARA_EIv1.0_0663770.1">
    <property type="protein sequence ID" value="TraesPARA_EIv1.0_0663770.1.CDS"/>
    <property type="gene ID" value="TraesPARA_EIv1.0_0663770"/>
</dbReference>
<dbReference type="RefSeq" id="XP_044327942.1">
    <property type="nucleotide sequence ID" value="XM_044472007.1"/>
</dbReference>
<dbReference type="PANTHER" id="PTHR32227">
    <property type="entry name" value="GLUCAN ENDO-1,3-BETA-GLUCOSIDASE BG1-RELATED-RELATED"/>
    <property type="match status" value="1"/>
</dbReference>
<accession>A0A1D5V2H3</accession>
<feature type="chain" id="PRO_5043144143" evidence="6">
    <location>
        <begin position="28"/>
        <end position="330"/>
    </location>
</feature>
<dbReference type="Gramene" id="TraesCAD_scaffold_018567_01G000400.1">
    <property type="protein sequence ID" value="TraesCAD_scaffold_018567_01G000400.1"/>
    <property type="gene ID" value="TraesCAD_scaffold_018567_01G000400"/>
</dbReference>